<organism evidence="3 4">
    <name type="scientific">Scylla paramamosain</name>
    <name type="common">Mud crab</name>
    <dbReference type="NCBI Taxonomy" id="85552"/>
    <lineage>
        <taxon>Eukaryota</taxon>
        <taxon>Metazoa</taxon>
        <taxon>Ecdysozoa</taxon>
        <taxon>Arthropoda</taxon>
        <taxon>Crustacea</taxon>
        <taxon>Multicrustacea</taxon>
        <taxon>Malacostraca</taxon>
        <taxon>Eumalacostraca</taxon>
        <taxon>Eucarida</taxon>
        <taxon>Decapoda</taxon>
        <taxon>Pleocyemata</taxon>
        <taxon>Brachyura</taxon>
        <taxon>Eubrachyura</taxon>
        <taxon>Portunoidea</taxon>
        <taxon>Portunidae</taxon>
        <taxon>Portuninae</taxon>
        <taxon>Scylla</taxon>
    </lineage>
</organism>
<name>A0AAW0TEB4_SCYPA</name>
<feature type="region of interest" description="Disordered" evidence="1">
    <location>
        <begin position="439"/>
        <end position="494"/>
    </location>
</feature>
<feature type="region of interest" description="Disordered" evidence="1">
    <location>
        <begin position="153"/>
        <end position="180"/>
    </location>
</feature>
<feature type="transmembrane region" description="Helical" evidence="2">
    <location>
        <begin position="72"/>
        <end position="94"/>
    </location>
</feature>
<dbReference type="PANTHER" id="PTHR24216">
    <property type="entry name" value="PAXILLIN-RELATED"/>
    <property type="match status" value="1"/>
</dbReference>
<keyword evidence="2" id="KW-1133">Transmembrane helix</keyword>
<feature type="compositionally biased region" description="Pro residues" evidence="1">
    <location>
        <begin position="441"/>
        <end position="494"/>
    </location>
</feature>
<evidence type="ECO:0000256" key="2">
    <source>
        <dbReference type="SAM" id="Phobius"/>
    </source>
</evidence>
<keyword evidence="4" id="KW-1185">Reference proteome</keyword>
<dbReference type="AlphaFoldDB" id="A0AAW0TEB4"/>
<dbReference type="Proteomes" id="UP001487740">
    <property type="component" value="Unassembled WGS sequence"/>
</dbReference>
<sequence length="494" mass="52923">MNETLSLNRYLIYIIVALSWRCIDHGALPSSTLSPSSPRRPPEGPHIAAMVEGVTVCGTFVTKRTITYVDRIARVFLVCAGINFLFVVALNCYSMDYTCLDIRNKLLISGGSLFGCYAVIQVTACVLRVKLKMSTTQHGTNQMTQATTLNNQAFTSTPPQHLSPTATSSSPPLQQHPFMDPRPGTIETTQATAFDNQAFTSTPQQHLSSAATISSPHLQQLPFTDPKLHHDLDQPQICPEGPTDLTTSQTMDLSPTALSSTARTATCPFPPALLAAKHPHPPPQGAHLPSAAAMVQGTDCCGIFVTKKVLLIATITIGATMLASFIILCVGLGMDCYYESDCNAEAALIITGGILTGFSTIFLVVIIVLLFKMGDASPTTSFMPPQPYANYGSPIVSTSTVQAASHPAPYVLPSMGYPQYQQHPQTAVPQVPLAQEHMPQAPMPQAPMPQAPMPHAPMPQAPMPHAPMPQAPMPQVPMPQAPMPQAPMPLKPSC</sequence>
<proteinExistence type="predicted"/>
<feature type="transmembrane region" description="Helical" evidence="2">
    <location>
        <begin position="309"/>
        <end position="334"/>
    </location>
</feature>
<evidence type="ECO:0000313" key="3">
    <source>
        <dbReference type="EMBL" id="KAK8386053.1"/>
    </source>
</evidence>
<feature type="transmembrane region" description="Helical" evidence="2">
    <location>
        <begin position="106"/>
        <end position="127"/>
    </location>
</feature>
<reference evidence="3 4" key="1">
    <citation type="submission" date="2023-03" db="EMBL/GenBank/DDBJ databases">
        <title>High-quality genome of Scylla paramamosain provides insights in environmental adaptation.</title>
        <authorList>
            <person name="Zhang L."/>
        </authorList>
    </citation>
    <scope>NUCLEOTIDE SEQUENCE [LARGE SCALE GENOMIC DNA]</scope>
    <source>
        <strain evidence="3">LZ_2023a</strain>
        <tissue evidence="3">Muscle</tissue>
    </source>
</reference>
<dbReference type="EMBL" id="JARAKH010000031">
    <property type="protein sequence ID" value="KAK8386053.1"/>
    <property type="molecule type" value="Genomic_DNA"/>
</dbReference>
<accession>A0AAW0TEB4</accession>
<feature type="transmembrane region" description="Helical" evidence="2">
    <location>
        <begin position="346"/>
        <end position="371"/>
    </location>
</feature>
<keyword evidence="2" id="KW-0472">Membrane</keyword>
<comment type="caution">
    <text evidence="3">The sequence shown here is derived from an EMBL/GenBank/DDBJ whole genome shotgun (WGS) entry which is preliminary data.</text>
</comment>
<feature type="compositionally biased region" description="Polar residues" evidence="1">
    <location>
        <begin position="153"/>
        <end position="162"/>
    </location>
</feature>
<keyword evidence="2" id="KW-0812">Transmembrane</keyword>
<protein>
    <submittedName>
        <fullName evidence="3">Uncharacterized protein</fullName>
    </submittedName>
</protein>
<gene>
    <name evidence="3" type="ORF">O3P69_010641</name>
</gene>
<evidence type="ECO:0000256" key="1">
    <source>
        <dbReference type="SAM" id="MobiDB-lite"/>
    </source>
</evidence>
<evidence type="ECO:0000313" key="4">
    <source>
        <dbReference type="Proteomes" id="UP001487740"/>
    </source>
</evidence>
<feature type="compositionally biased region" description="Low complexity" evidence="1">
    <location>
        <begin position="163"/>
        <end position="172"/>
    </location>
</feature>